<protein>
    <recommendedName>
        <fullName evidence="1">RNase H type-1 domain-containing protein</fullName>
    </recommendedName>
</protein>
<proteinExistence type="predicted"/>
<dbReference type="InterPro" id="IPR012337">
    <property type="entry name" value="RNaseH-like_sf"/>
</dbReference>
<dbReference type="Gene3D" id="3.30.420.10">
    <property type="entry name" value="Ribonuclease H-like superfamily/Ribonuclease H"/>
    <property type="match status" value="1"/>
</dbReference>
<dbReference type="InterPro" id="IPR036397">
    <property type="entry name" value="RNaseH_sf"/>
</dbReference>
<name>A0AA38G9Z5_TAXCH</name>
<dbReference type="Proteomes" id="UP000824469">
    <property type="component" value="Unassembled WGS sequence"/>
</dbReference>
<sequence>FEIFPSAFKLHFDNTNNMTEYEALLLGLEMARQKGIQNLKVQGDDELIVNQVRGIYQ</sequence>
<dbReference type="GO" id="GO:0003676">
    <property type="term" value="F:nucleic acid binding"/>
    <property type="evidence" value="ECO:0007669"/>
    <property type="project" value="InterPro"/>
</dbReference>
<feature type="domain" description="RNase H type-1" evidence="1">
    <location>
        <begin position="10"/>
        <end position="54"/>
    </location>
</feature>
<reference evidence="2 3" key="1">
    <citation type="journal article" date="2021" name="Nat. Plants">
        <title>The Taxus genome provides insights into paclitaxel biosynthesis.</title>
        <authorList>
            <person name="Xiong X."/>
            <person name="Gou J."/>
            <person name="Liao Q."/>
            <person name="Li Y."/>
            <person name="Zhou Q."/>
            <person name="Bi G."/>
            <person name="Li C."/>
            <person name="Du R."/>
            <person name="Wang X."/>
            <person name="Sun T."/>
            <person name="Guo L."/>
            <person name="Liang H."/>
            <person name="Lu P."/>
            <person name="Wu Y."/>
            <person name="Zhang Z."/>
            <person name="Ro D.K."/>
            <person name="Shang Y."/>
            <person name="Huang S."/>
            <person name="Yan J."/>
        </authorList>
    </citation>
    <scope>NUCLEOTIDE SEQUENCE [LARGE SCALE GENOMIC DNA]</scope>
    <source>
        <strain evidence="2">Ta-2019</strain>
    </source>
</reference>
<evidence type="ECO:0000313" key="2">
    <source>
        <dbReference type="EMBL" id="KAH9317588.1"/>
    </source>
</evidence>
<comment type="caution">
    <text evidence="2">The sequence shown here is derived from an EMBL/GenBank/DDBJ whole genome shotgun (WGS) entry which is preliminary data.</text>
</comment>
<evidence type="ECO:0000313" key="3">
    <source>
        <dbReference type="Proteomes" id="UP000824469"/>
    </source>
</evidence>
<gene>
    <name evidence="2" type="ORF">KI387_019357</name>
</gene>
<dbReference type="AlphaFoldDB" id="A0AA38G9Z5"/>
<dbReference type="PANTHER" id="PTHR48475:SF1">
    <property type="entry name" value="RNASE H TYPE-1 DOMAIN-CONTAINING PROTEIN"/>
    <property type="match status" value="1"/>
</dbReference>
<dbReference type="EMBL" id="JAHRHJ020000004">
    <property type="protein sequence ID" value="KAH9317588.1"/>
    <property type="molecule type" value="Genomic_DNA"/>
</dbReference>
<dbReference type="InterPro" id="IPR002156">
    <property type="entry name" value="RNaseH_domain"/>
</dbReference>
<feature type="non-terminal residue" evidence="2">
    <location>
        <position position="1"/>
    </location>
</feature>
<feature type="non-terminal residue" evidence="2">
    <location>
        <position position="57"/>
    </location>
</feature>
<keyword evidence="3" id="KW-1185">Reference proteome</keyword>
<dbReference type="PANTHER" id="PTHR48475">
    <property type="entry name" value="RIBONUCLEASE H"/>
    <property type="match status" value="1"/>
</dbReference>
<organism evidence="2 3">
    <name type="scientific">Taxus chinensis</name>
    <name type="common">Chinese yew</name>
    <name type="synonym">Taxus wallichiana var. chinensis</name>
    <dbReference type="NCBI Taxonomy" id="29808"/>
    <lineage>
        <taxon>Eukaryota</taxon>
        <taxon>Viridiplantae</taxon>
        <taxon>Streptophyta</taxon>
        <taxon>Embryophyta</taxon>
        <taxon>Tracheophyta</taxon>
        <taxon>Spermatophyta</taxon>
        <taxon>Pinopsida</taxon>
        <taxon>Pinidae</taxon>
        <taxon>Conifers II</taxon>
        <taxon>Cupressales</taxon>
        <taxon>Taxaceae</taxon>
        <taxon>Taxus</taxon>
    </lineage>
</organism>
<evidence type="ECO:0000259" key="1">
    <source>
        <dbReference type="Pfam" id="PF13456"/>
    </source>
</evidence>
<accession>A0AA38G9Z5</accession>
<dbReference type="SUPFAM" id="SSF53098">
    <property type="entry name" value="Ribonuclease H-like"/>
    <property type="match status" value="1"/>
</dbReference>
<dbReference type="Pfam" id="PF13456">
    <property type="entry name" value="RVT_3"/>
    <property type="match status" value="1"/>
</dbReference>
<dbReference type="GO" id="GO:0004523">
    <property type="term" value="F:RNA-DNA hybrid ribonuclease activity"/>
    <property type="evidence" value="ECO:0007669"/>
    <property type="project" value="InterPro"/>
</dbReference>